<feature type="domain" description="DUF4439" evidence="2">
    <location>
        <begin position="157"/>
        <end position="262"/>
    </location>
</feature>
<dbReference type="PROSITE" id="PS51257">
    <property type="entry name" value="PROKAR_LIPOPROTEIN"/>
    <property type="match status" value="1"/>
</dbReference>
<dbReference type="InterPro" id="IPR012347">
    <property type="entry name" value="Ferritin-like"/>
</dbReference>
<dbReference type="RefSeq" id="WP_252930806.1">
    <property type="nucleotide sequence ID" value="NZ_JAEUWV010000001.1"/>
</dbReference>
<dbReference type="Pfam" id="PF14530">
    <property type="entry name" value="DUF4439"/>
    <property type="match status" value="1"/>
</dbReference>
<accession>A0AAW5HPW4</accession>
<dbReference type="Gene3D" id="1.20.1260.10">
    <property type="match status" value="1"/>
</dbReference>
<dbReference type="Proteomes" id="UP001205920">
    <property type="component" value="Unassembled WGS sequence"/>
</dbReference>
<name>A0AAW5HPW4_9CORY</name>
<protein>
    <submittedName>
        <fullName evidence="3">DUF4439 domain-containing protein</fullName>
    </submittedName>
</protein>
<organism evidence="3 4">
    <name type="scientific">Corynebacterium lipophilum</name>
    <dbReference type="NCBI Taxonomy" id="2804918"/>
    <lineage>
        <taxon>Bacteria</taxon>
        <taxon>Bacillati</taxon>
        <taxon>Actinomycetota</taxon>
        <taxon>Actinomycetes</taxon>
        <taxon>Mycobacteriales</taxon>
        <taxon>Corynebacteriaceae</taxon>
        <taxon>Corynebacterium</taxon>
    </lineage>
</organism>
<proteinExistence type="predicted"/>
<sequence>MKKLLVAVLAVPLSLTLSSCDLLGVVGPRPDKAVLGLAQQASADARSLSDPALAELRGKQADELFGEVARLCGSIDAELPRSCEFSTGPGEAVGVSDDAGLQEFVEQSVTASLEKVPAQSRDLVAAQAVDIVAAIGPELDAEDVAALQNKGDIELASAALKTEYEFLYGLGLAKAYADAPLHARIATLEDASDERVAFLRTALRDADSIPVAAAGYQLAHDDALNDAADAEALVDALSAQLTNTWRGTVSQASSSEWKQQSLMLAAHAQQA</sequence>
<comment type="caution">
    <text evidence="3">The sequence shown here is derived from an EMBL/GenBank/DDBJ whole genome shotgun (WGS) entry which is preliminary data.</text>
</comment>
<feature type="chain" id="PRO_5044025964" evidence="1">
    <location>
        <begin position="20"/>
        <end position="271"/>
    </location>
</feature>
<keyword evidence="4" id="KW-1185">Reference proteome</keyword>
<dbReference type="AlphaFoldDB" id="A0AAW5HPW4"/>
<evidence type="ECO:0000256" key="1">
    <source>
        <dbReference type="SAM" id="SignalP"/>
    </source>
</evidence>
<evidence type="ECO:0000259" key="2">
    <source>
        <dbReference type="Pfam" id="PF14530"/>
    </source>
</evidence>
<dbReference type="InterPro" id="IPR009078">
    <property type="entry name" value="Ferritin-like_SF"/>
</dbReference>
<dbReference type="InterPro" id="IPR029447">
    <property type="entry name" value="DUF4439"/>
</dbReference>
<evidence type="ECO:0000313" key="3">
    <source>
        <dbReference type="EMBL" id="MCO6393514.1"/>
    </source>
</evidence>
<feature type="signal peptide" evidence="1">
    <location>
        <begin position="1"/>
        <end position="19"/>
    </location>
</feature>
<evidence type="ECO:0000313" key="4">
    <source>
        <dbReference type="Proteomes" id="UP001205920"/>
    </source>
</evidence>
<dbReference type="EMBL" id="JAEUWV010000001">
    <property type="protein sequence ID" value="MCO6393514.1"/>
    <property type="molecule type" value="Genomic_DNA"/>
</dbReference>
<dbReference type="SUPFAM" id="SSF47240">
    <property type="entry name" value="Ferritin-like"/>
    <property type="match status" value="1"/>
</dbReference>
<keyword evidence="1" id="KW-0732">Signal</keyword>
<reference evidence="3 4" key="1">
    <citation type="submission" date="2021-01" db="EMBL/GenBank/DDBJ databases">
        <title>Identification and Characterization of Corynebacterium sp.</title>
        <authorList>
            <person name="Luo Q."/>
            <person name="Qu P."/>
            <person name="Chen Q."/>
        </authorList>
    </citation>
    <scope>NUCLEOTIDE SEQUENCE [LARGE SCALE GENOMIC DNA]</scope>
    <source>
        <strain evidence="3 4">MC-18</strain>
    </source>
</reference>
<gene>
    <name evidence="3" type="ORF">JMN37_00720</name>
</gene>